<dbReference type="Gene3D" id="3.60.90.10">
    <property type="entry name" value="S-adenosylmethionine decarboxylase"/>
    <property type="match status" value="1"/>
</dbReference>
<dbReference type="Proteomes" id="UP000195607">
    <property type="component" value="Chromosome I"/>
</dbReference>
<reference evidence="11" key="3">
    <citation type="submission" date="2016-06" db="EMBL/GenBank/DDBJ databases">
        <authorList>
            <person name="Toshchakov V.S."/>
        </authorList>
    </citation>
    <scope>NUCLEOTIDE SEQUENCE [LARGE SCALE GENOMIC DNA]</scope>
    <source>
        <strain>PM4 (JCM 30641</strain>
        <strain evidence="11">\VKM B-2940)</strain>
    </source>
</reference>
<keyword evidence="2 8" id="KW-0068">Autocatalytic cleavage</keyword>
<keyword evidence="1 8" id="KW-0210">Decarboxylase</keyword>
<dbReference type="PANTHER" id="PTHR33866">
    <property type="entry name" value="S-ADENOSYLMETHIONINE DECARBOXYLASE PROENZYME"/>
    <property type="match status" value="1"/>
</dbReference>
<evidence type="ECO:0000256" key="1">
    <source>
        <dbReference type="ARBA" id="ARBA00022793"/>
    </source>
</evidence>
<dbReference type="PANTHER" id="PTHR33866:SF2">
    <property type="entry name" value="S-ADENOSYLMETHIONINE DECARBOXYLASE PROENZYME"/>
    <property type="match status" value="1"/>
</dbReference>
<keyword evidence="7 8" id="KW-0670">Pyruvate</keyword>
<protein>
    <recommendedName>
        <fullName evidence="8">S-adenosylmethionine decarboxylase proenzyme</fullName>
        <shortName evidence="8">AdoMetDC</shortName>
        <shortName evidence="8">SAMDC</shortName>
        <ecNumber evidence="8">4.1.1.50</ecNumber>
    </recommendedName>
    <component>
        <recommendedName>
            <fullName evidence="8">S-adenosylmethionine decarboxylase beta chain</fullName>
        </recommendedName>
    </component>
    <component>
        <recommendedName>
            <fullName evidence="8">S-adenosylmethionine decarboxylase alpha chain</fullName>
        </recommendedName>
    </component>
</protein>
<comment type="similarity">
    <text evidence="8">Belongs to the prokaryotic AdoMetDC family. Type 1 subfamily.</text>
</comment>
<dbReference type="STRING" id="1673428.CPM_1338"/>
<dbReference type="Proteomes" id="UP000187822">
    <property type="component" value="Chromosome I"/>
</dbReference>
<dbReference type="HAMAP" id="MF_00464">
    <property type="entry name" value="AdoMetDC_1"/>
    <property type="match status" value="1"/>
</dbReference>
<evidence type="ECO:0000256" key="5">
    <source>
        <dbReference type="ARBA" id="ARBA00023239"/>
    </source>
</evidence>
<comment type="subunit">
    <text evidence="8">Heterotetramer of two alpha and two beta chains arranged as a dimer of alpha/beta heterodimers.</text>
</comment>
<keyword evidence="3 8" id="KW-0620">Polyamine biosynthesis</keyword>
<feature type="active site" description="Proton donor; for catalytic activity" evidence="8">
    <location>
        <position position="84"/>
    </location>
</feature>
<evidence type="ECO:0000256" key="4">
    <source>
        <dbReference type="ARBA" id="ARBA00023145"/>
    </source>
</evidence>
<dbReference type="AlphaFoldDB" id="A0A1N5VDB1"/>
<evidence type="ECO:0000313" key="10">
    <source>
        <dbReference type="EMBL" id="SJK85139.1"/>
    </source>
</evidence>
<comment type="catalytic activity">
    <reaction evidence="8">
        <text>S-adenosyl-L-methionine + H(+) = S-adenosyl 3-(methylsulfanyl)propylamine + CO2</text>
        <dbReference type="Rhea" id="RHEA:15981"/>
        <dbReference type="ChEBI" id="CHEBI:15378"/>
        <dbReference type="ChEBI" id="CHEBI:16526"/>
        <dbReference type="ChEBI" id="CHEBI:57443"/>
        <dbReference type="ChEBI" id="CHEBI:59789"/>
        <dbReference type="EC" id="4.1.1.50"/>
    </reaction>
</comment>
<keyword evidence="4 8" id="KW-0865">Zymogen</keyword>
<keyword evidence="6 8" id="KW-0704">Schiff base</keyword>
<dbReference type="InterPro" id="IPR016067">
    <property type="entry name" value="S-AdoMet_deCO2ase_core"/>
</dbReference>
<feature type="modified residue" description="Pyruvic acid (Ser); by autocatalysis" evidence="8">
    <location>
        <position position="64"/>
    </location>
</feature>
<dbReference type="UniPathway" id="UPA00331">
    <property type="reaction ID" value="UER00451"/>
</dbReference>
<evidence type="ECO:0000256" key="8">
    <source>
        <dbReference type="HAMAP-Rule" id="MF_00464"/>
    </source>
</evidence>
<dbReference type="InterPro" id="IPR003826">
    <property type="entry name" value="AdoMetDC_fam_prok"/>
</dbReference>
<proteinExistence type="inferred from homology"/>
<name>A0A1N5VDB1_9ARCH</name>
<dbReference type="InterPro" id="IPR017716">
    <property type="entry name" value="S-AdoMet_deCOase_pro-enz"/>
</dbReference>
<dbReference type="EMBL" id="LT671858">
    <property type="protein sequence ID" value="SIM71064.1"/>
    <property type="molecule type" value="Genomic_DNA"/>
</dbReference>
<keyword evidence="5 8" id="KW-0456">Lyase</keyword>
<reference evidence="9 12" key="1">
    <citation type="submission" date="2016-04" db="EMBL/GenBank/DDBJ databases">
        <authorList>
            <person name="Evans L.H."/>
            <person name="Alamgir A."/>
            <person name="Owens N."/>
            <person name="Weber N.D."/>
            <person name="Virtaneva K."/>
            <person name="Barbian K."/>
            <person name="Babar A."/>
            <person name="Rosenke K."/>
        </authorList>
    </citation>
    <scope>NUCLEOTIDE SEQUENCE [LARGE SCALE GENOMIC DNA]</scope>
    <source>
        <strain evidence="9">S5</strain>
        <strain evidence="12">S5(T) (JCM 30642 \VKM B-2941)</strain>
    </source>
</reference>
<dbReference type="KEGG" id="cdiv:CPM_1338"/>
<comment type="function">
    <text evidence="8">Catalyzes the decarboxylation of S-adenosylmethionine to S-adenosylmethioninamine (dcAdoMet), the propylamine donor required for the synthesis of the polyamines spermine and spermidine from the diamine putrescine.</text>
</comment>
<evidence type="ECO:0000256" key="2">
    <source>
        <dbReference type="ARBA" id="ARBA00022813"/>
    </source>
</evidence>
<evidence type="ECO:0000313" key="9">
    <source>
        <dbReference type="EMBL" id="SIM71064.1"/>
    </source>
</evidence>
<comment type="PTM">
    <text evidence="8">Is synthesized initially as an inactive proenzyme. Formation of the active enzyme involves a self-maturation process in which the active site pyruvoyl group is generated from an internal serine residue via an autocatalytic post-translational modification. Two non-identical subunits are generated from the proenzyme in this reaction, and the pyruvate is formed at the N-terminus of the alpha chain, which is derived from the carboxyl end of the proenzyme. The post-translation cleavage follows an unusual pathway, termed non-hydrolytic serinolysis, in which the side chain hydroxyl group of the serine supplies its oxygen atom to form the C-terminus of the beta chain, while the remainder of the serine residue undergoes an oxidative deamination to produce ammonia and the pyruvoyl group blocking the N-terminus of the alpha chain.</text>
</comment>
<keyword evidence="11" id="KW-1185">Reference proteome</keyword>
<keyword evidence="8" id="KW-0745">Spermidine biosynthesis</keyword>
<keyword evidence="8" id="KW-0949">S-adenosyl-L-methionine</keyword>
<dbReference type="GO" id="GO:0004014">
    <property type="term" value="F:adenosylmethionine decarboxylase activity"/>
    <property type="evidence" value="ECO:0007669"/>
    <property type="project" value="UniProtKB-UniRule"/>
</dbReference>
<evidence type="ECO:0000256" key="7">
    <source>
        <dbReference type="ARBA" id="ARBA00023317"/>
    </source>
</evidence>
<feature type="site" description="Cleavage (non-hydrolytic); by autolysis" evidence="8">
    <location>
        <begin position="63"/>
        <end position="64"/>
    </location>
</feature>
<dbReference type="SUPFAM" id="SSF56276">
    <property type="entry name" value="S-adenosylmethionine decarboxylase"/>
    <property type="match status" value="1"/>
</dbReference>
<comment type="pathway">
    <text evidence="8">Amine and polyamine biosynthesis; S-adenosylmethioninamine biosynthesis; S-adenosylmethioninamine from S-adenosyl-L-methionine: step 1/1.</text>
</comment>
<dbReference type="Pfam" id="PF02675">
    <property type="entry name" value="AdoMet_dc"/>
    <property type="match status" value="1"/>
</dbReference>
<comment type="cofactor">
    <cofactor evidence="8">
        <name>pyruvate</name>
        <dbReference type="ChEBI" id="CHEBI:15361"/>
    </cofactor>
    <text evidence="8">Binds 1 pyruvoyl group covalently per subunit.</text>
</comment>
<gene>
    <name evidence="8" type="primary">speH</name>
    <name evidence="10" type="ORF">CPM_1338</name>
    <name evidence="9" type="ORF">CSP5_1339</name>
</gene>
<evidence type="ECO:0000313" key="11">
    <source>
        <dbReference type="Proteomes" id="UP000187822"/>
    </source>
</evidence>
<organism evidence="9 12">
    <name type="scientific">Cuniculiplasma divulgatum</name>
    <dbReference type="NCBI Taxonomy" id="1673428"/>
    <lineage>
        <taxon>Archaea</taxon>
        <taxon>Methanobacteriati</taxon>
        <taxon>Thermoplasmatota</taxon>
        <taxon>Thermoplasmata</taxon>
        <taxon>Thermoplasmatales</taxon>
        <taxon>Cuniculiplasmataceae</taxon>
        <taxon>Cuniculiplasma</taxon>
    </lineage>
</organism>
<evidence type="ECO:0000313" key="12">
    <source>
        <dbReference type="Proteomes" id="UP000195607"/>
    </source>
</evidence>
<feature type="chain" id="PRO_5044508676" description="S-adenosylmethionine decarboxylase beta chain" evidence="8">
    <location>
        <begin position="1"/>
        <end position="63"/>
    </location>
</feature>
<dbReference type="NCBIfam" id="TIGR03330">
    <property type="entry name" value="SAM_DCase_Bsu"/>
    <property type="match status" value="1"/>
</dbReference>
<dbReference type="EC" id="4.1.1.50" evidence="8"/>
<dbReference type="OrthoDB" id="114016at2157"/>
<feature type="active site" description="Proton acceptor; for processing activity" evidence="8">
    <location>
        <position position="69"/>
    </location>
</feature>
<evidence type="ECO:0000256" key="6">
    <source>
        <dbReference type="ARBA" id="ARBA00023270"/>
    </source>
</evidence>
<reference evidence="10" key="2">
    <citation type="submission" date="2016-06" db="EMBL/GenBank/DDBJ databases">
        <authorList>
            <person name="Olsen C.W."/>
            <person name="Carey S."/>
            <person name="Hinshaw L."/>
            <person name="Karasin A.I."/>
        </authorList>
    </citation>
    <scope>NUCLEOTIDE SEQUENCE [LARGE SCALE GENOMIC DNA]</scope>
    <source>
        <strain evidence="10">PM4</strain>
    </source>
</reference>
<dbReference type="GO" id="GO:0008295">
    <property type="term" value="P:spermidine biosynthetic process"/>
    <property type="evidence" value="ECO:0007669"/>
    <property type="project" value="UniProtKB-UniRule"/>
</dbReference>
<sequence length="131" mass="14739">MKVAVGIHILADMYGIEPELLERKENLMEIIERSIRVGNLTKISSDYYQFEPVGASGIVLLAESHISFHTWPEYGMIALDLFTCGDPEKADIAFQYIKEKLNPKEVQFVKHERGSKVSLSNAPQPAATQFV</sequence>
<dbReference type="EMBL" id="LT719092">
    <property type="protein sequence ID" value="SJK85139.1"/>
    <property type="molecule type" value="Genomic_DNA"/>
</dbReference>
<accession>A0A1N5VDB1</accession>
<evidence type="ECO:0000256" key="3">
    <source>
        <dbReference type="ARBA" id="ARBA00023115"/>
    </source>
</evidence>
<dbReference type="GO" id="GO:0005829">
    <property type="term" value="C:cytosol"/>
    <property type="evidence" value="ECO:0007669"/>
    <property type="project" value="TreeGrafter"/>
</dbReference>
<feature type="active site" description="Schiff-base intermediate with substrate; via pyruvic acid" evidence="8">
    <location>
        <position position="64"/>
    </location>
</feature>
<feature type="chain" id="PRO_5044508677" description="S-adenosylmethionine decarboxylase alpha chain" evidence="8">
    <location>
        <begin position="64"/>
        <end position="131"/>
    </location>
</feature>